<keyword evidence="3" id="KW-1185">Reference proteome</keyword>
<dbReference type="PANTHER" id="PTHR36844">
    <property type="entry name" value="PROTEASE PRSW"/>
    <property type="match status" value="1"/>
</dbReference>
<proteinExistence type="predicted"/>
<feature type="transmembrane region" description="Helical" evidence="1">
    <location>
        <begin position="129"/>
        <end position="155"/>
    </location>
</feature>
<keyword evidence="1" id="KW-0812">Transmembrane</keyword>
<name>A0ABV5CIA4_9ACTN</name>
<dbReference type="EMBL" id="JBCGDC010000002">
    <property type="protein sequence ID" value="MFB6391724.1"/>
    <property type="molecule type" value="Genomic_DNA"/>
</dbReference>
<gene>
    <name evidence="2" type="ORF">AAFH96_01205</name>
</gene>
<keyword evidence="1" id="KW-0472">Membrane</keyword>
<sequence length="451" mass="47144">MTLGPPPPRAVQSVHPAPSGFDLRQAVPLPAFWLLVVLLLAGLVRIGTLLWAAFTEHPVATSVAVGLFALYAVPFWICVRALDYFEREPPVLLVAAFAWGGLVATSAAIPGSAALHNLLAKLHSTEFTAAWGAAVAGPTVEELVKTLGVVAIVLVARTQVNSVLDGVVYGALVGLGFQVVEDVIYAVNAVVIAGRGDEVTPVVATFFVRGFLAGLWSHTLFGALAGAGIGYAVVRRDRSRPARCAMAGLALAGAWACHFLWNSPLLADGPGTGGFGLLLVLLAKGVPSLVLILLLVRVARHREADYYTAQLAALDDPRIATPGELRALALGHLRADARRHAQQRAGHPARTAVRRLQHAQARLAVELSRAGAAVARTPDVAVPDPAGLPAAVDRWRAEVLTQRDQLRELGHPEAVAPGPAQGPGRRIGAAVGLAVLVLAVAWAALSWLGAA</sequence>
<keyword evidence="2" id="KW-0378">Hydrolase</keyword>
<keyword evidence="2" id="KW-0645">Protease</keyword>
<feature type="transmembrane region" description="Helical" evidence="1">
    <location>
        <begin position="427"/>
        <end position="448"/>
    </location>
</feature>
<feature type="transmembrane region" description="Helical" evidence="1">
    <location>
        <begin position="59"/>
        <end position="79"/>
    </location>
</feature>
<evidence type="ECO:0000256" key="1">
    <source>
        <dbReference type="SAM" id="Phobius"/>
    </source>
</evidence>
<dbReference type="Proteomes" id="UP001582793">
    <property type="component" value="Unassembled WGS sequence"/>
</dbReference>
<dbReference type="Pfam" id="PF13367">
    <property type="entry name" value="PrsW-protease"/>
    <property type="match status" value="1"/>
</dbReference>
<feature type="transmembrane region" description="Helical" evidence="1">
    <location>
        <begin position="91"/>
        <end position="109"/>
    </location>
</feature>
<organism evidence="2 3">
    <name type="scientific">Polymorphospora lycopeni</name>
    <dbReference type="NCBI Taxonomy" id="3140240"/>
    <lineage>
        <taxon>Bacteria</taxon>
        <taxon>Bacillati</taxon>
        <taxon>Actinomycetota</taxon>
        <taxon>Actinomycetes</taxon>
        <taxon>Micromonosporales</taxon>
        <taxon>Micromonosporaceae</taxon>
        <taxon>Polymorphospora</taxon>
    </lineage>
</organism>
<protein>
    <submittedName>
        <fullName evidence="2">PrsW family intramembrane metalloprotease</fullName>
    </submittedName>
</protein>
<feature type="transmembrane region" description="Helical" evidence="1">
    <location>
        <begin position="213"/>
        <end position="234"/>
    </location>
</feature>
<evidence type="ECO:0000313" key="3">
    <source>
        <dbReference type="Proteomes" id="UP001582793"/>
    </source>
</evidence>
<dbReference type="GO" id="GO:0008237">
    <property type="term" value="F:metallopeptidase activity"/>
    <property type="evidence" value="ECO:0007669"/>
    <property type="project" value="UniProtKB-KW"/>
</dbReference>
<feature type="transmembrane region" description="Helical" evidence="1">
    <location>
        <begin position="241"/>
        <end position="261"/>
    </location>
</feature>
<feature type="transmembrane region" description="Helical" evidence="1">
    <location>
        <begin position="273"/>
        <end position="296"/>
    </location>
</feature>
<keyword evidence="1" id="KW-1133">Transmembrane helix</keyword>
<keyword evidence="2" id="KW-0482">Metalloprotease</keyword>
<dbReference type="PANTHER" id="PTHR36844:SF1">
    <property type="entry name" value="PROTEASE PRSW"/>
    <property type="match status" value="1"/>
</dbReference>
<feature type="transmembrane region" description="Helical" evidence="1">
    <location>
        <begin position="167"/>
        <end position="193"/>
    </location>
</feature>
<reference evidence="2 3" key="1">
    <citation type="submission" date="2024-04" db="EMBL/GenBank/DDBJ databases">
        <title>Polymorphospora sp. isolated from Baiyangdian Lake in Xiong'an New Area.</title>
        <authorList>
            <person name="Zhang X."/>
            <person name="Liu J."/>
        </authorList>
    </citation>
    <scope>NUCLEOTIDE SEQUENCE [LARGE SCALE GENOMIC DNA]</scope>
    <source>
        <strain evidence="2 3">2-325</strain>
    </source>
</reference>
<dbReference type="InterPro" id="IPR026898">
    <property type="entry name" value="PrsW"/>
</dbReference>
<feature type="transmembrane region" description="Helical" evidence="1">
    <location>
        <begin position="31"/>
        <end position="53"/>
    </location>
</feature>
<accession>A0ABV5CIA4</accession>
<evidence type="ECO:0000313" key="2">
    <source>
        <dbReference type="EMBL" id="MFB6391724.1"/>
    </source>
</evidence>
<comment type="caution">
    <text evidence="2">The sequence shown here is derived from an EMBL/GenBank/DDBJ whole genome shotgun (WGS) entry which is preliminary data.</text>
</comment>
<dbReference type="RefSeq" id="WP_375732689.1">
    <property type="nucleotide sequence ID" value="NZ_JBCGDC010000002.1"/>
</dbReference>